<dbReference type="GO" id="GO:0005816">
    <property type="term" value="C:spindle pole body"/>
    <property type="evidence" value="ECO:0007669"/>
    <property type="project" value="TreeGrafter"/>
</dbReference>
<evidence type="ECO:0000313" key="7">
    <source>
        <dbReference type="Proteomes" id="UP000245768"/>
    </source>
</evidence>
<keyword evidence="3" id="KW-0206">Cytoskeleton</keyword>
<dbReference type="RefSeq" id="XP_025374733.1">
    <property type="nucleotide sequence ID" value="XM_025518353.1"/>
</dbReference>
<feature type="compositionally biased region" description="Low complexity" evidence="4">
    <location>
        <begin position="79"/>
        <end position="93"/>
    </location>
</feature>
<feature type="compositionally biased region" description="Polar residues" evidence="4">
    <location>
        <begin position="755"/>
        <end position="773"/>
    </location>
</feature>
<keyword evidence="2" id="KW-0963">Cytoplasm</keyword>
<dbReference type="OrthoDB" id="5559380at2759"/>
<dbReference type="GO" id="GO:0051293">
    <property type="term" value="P:establishment of spindle localization"/>
    <property type="evidence" value="ECO:0007669"/>
    <property type="project" value="TreeGrafter"/>
</dbReference>
<feature type="compositionally biased region" description="Polar residues" evidence="4">
    <location>
        <begin position="646"/>
        <end position="667"/>
    </location>
</feature>
<feature type="region of interest" description="Disordered" evidence="4">
    <location>
        <begin position="569"/>
        <end position="807"/>
    </location>
</feature>
<dbReference type="InterPro" id="IPR003108">
    <property type="entry name" value="GAR_dom"/>
</dbReference>
<feature type="region of interest" description="Disordered" evidence="4">
    <location>
        <begin position="840"/>
        <end position="954"/>
    </location>
</feature>
<feature type="compositionally biased region" description="Low complexity" evidence="4">
    <location>
        <begin position="588"/>
        <end position="600"/>
    </location>
</feature>
<dbReference type="Pfam" id="PF08580">
    <property type="entry name" value="KAR9"/>
    <property type="match status" value="1"/>
</dbReference>
<dbReference type="GO" id="GO:0030473">
    <property type="term" value="P:nuclear migration along microtubule"/>
    <property type="evidence" value="ECO:0007669"/>
    <property type="project" value="TreeGrafter"/>
</dbReference>
<feature type="domain" description="GAR" evidence="5">
    <location>
        <begin position="1056"/>
        <end position="1147"/>
    </location>
</feature>
<evidence type="ECO:0000259" key="5">
    <source>
        <dbReference type="PROSITE" id="PS51460"/>
    </source>
</evidence>
<reference evidence="6" key="1">
    <citation type="journal article" date="2018" name="Mol. Biol. Evol.">
        <title>Broad Genomic Sampling Reveals a Smut Pathogenic Ancestry of the Fungal Clade Ustilaginomycotina.</title>
        <authorList>
            <person name="Kijpornyongpan T."/>
            <person name="Mondo S.J."/>
            <person name="Barry K."/>
            <person name="Sandor L."/>
            <person name="Lee J."/>
            <person name="Lipzen A."/>
            <person name="Pangilinan J."/>
            <person name="LaButti K."/>
            <person name="Hainaut M."/>
            <person name="Henrissat B."/>
            <person name="Grigoriev I.V."/>
            <person name="Spatafora J.W."/>
            <person name="Aime M.C."/>
        </authorList>
    </citation>
    <scope>NUCLEOTIDE SEQUENCE [LARGE SCALE GENOMIC DNA]</scope>
    <source>
        <strain evidence="6">MCA 4198</strain>
    </source>
</reference>
<evidence type="ECO:0000256" key="3">
    <source>
        <dbReference type="ARBA" id="ARBA00023212"/>
    </source>
</evidence>
<comment type="subcellular location">
    <subcellularLocation>
        <location evidence="1">Cytoplasm</location>
        <location evidence="1">Cytoskeleton</location>
    </subcellularLocation>
</comment>
<organism evidence="6 7">
    <name type="scientific">Acaromyces ingoldii</name>
    <dbReference type="NCBI Taxonomy" id="215250"/>
    <lineage>
        <taxon>Eukaryota</taxon>
        <taxon>Fungi</taxon>
        <taxon>Dikarya</taxon>
        <taxon>Basidiomycota</taxon>
        <taxon>Ustilaginomycotina</taxon>
        <taxon>Exobasidiomycetes</taxon>
        <taxon>Exobasidiales</taxon>
        <taxon>Cryptobasidiaceae</taxon>
        <taxon>Acaromyces</taxon>
    </lineage>
</organism>
<feature type="compositionally biased region" description="Polar residues" evidence="4">
    <location>
        <begin position="927"/>
        <end position="943"/>
    </location>
</feature>
<evidence type="ECO:0000256" key="4">
    <source>
        <dbReference type="SAM" id="MobiDB-lite"/>
    </source>
</evidence>
<dbReference type="PANTHER" id="PTHR37271:SF1">
    <property type="entry name" value="KARYOGAMY PROTEIN KAR9"/>
    <property type="match status" value="1"/>
</dbReference>
<name>A0A316YIJ6_9BASI</name>
<evidence type="ECO:0000256" key="2">
    <source>
        <dbReference type="ARBA" id="ARBA00022490"/>
    </source>
</evidence>
<feature type="compositionally biased region" description="Acidic residues" evidence="4">
    <location>
        <begin position="40"/>
        <end position="50"/>
    </location>
</feature>
<accession>A0A316YIJ6</accession>
<dbReference type="InterPro" id="IPR013889">
    <property type="entry name" value="Karyogamy_KAR9"/>
</dbReference>
<dbReference type="Proteomes" id="UP000245768">
    <property type="component" value="Unassembled WGS sequence"/>
</dbReference>
<dbReference type="PROSITE" id="PS51460">
    <property type="entry name" value="GAR"/>
    <property type="match status" value="1"/>
</dbReference>
<evidence type="ECO:0000256" key="1">
    <source>
        <dbReference type="ARBA" id="ARBA00004245"/>
    </source>
</evidence>
<feature type="compositionally biased region" description="Basic and acidic residues" evidence="4">
    <location>
        <begin position="110"/>
        <end position="120"/>
    </location>
</feature>
<dbReference type="PANTHER" id="PTHR37271">
    <property type="entry name" value="KARYOGAMY PROTEIN KAR9"/>
    <property type="match status" value="1"/>
</dbReference>
<feature type="compositionally biased region" description="Polar residues" evidence="4">
    <location>
        <begin position="880"/>
        <end position="901"/>
    </location>
</feature>
<feature type="compositionally biased region" description="Polar residues" evidence="4">
    <location>
        <begin position="477"/>
        <end position="495"/>
    </location>
</feature>
<dbReference type="EMBL" id="KZ819640">
    <property type="protein sequence ID" value="PWN87535.1"/>
    <property type="molecule type" value="Genomic_DNA"/>
</dbReference>
<dbReference type="GeneID" id="37040269"/>
<feature type="compositionally biased region" description="Low complexity" evidence="4">
    <location>
        <begin position="429"/>
        <end position="444"/>
    </location>
</feature>
<protein>
    <recommendedName>
        <fullName evidence="5">GAR domain-containing protein</fullName>
    </recommendedName>
</protein>
<dbReference type="GO" id="GO:0008017">
    <property type="term" value="F:microtubule binding"/>
    <property type="evidence" value="ECO:0007669"/>
    <property type="project" value="InterPro"/>
</dbReference>
<gene>
    <name evidence="6" type="ORF">FA10DRAFT_188256</name>
</gene>
<feature type="compositionally biased region" description="Low complexity" evidence="4">
    <location>
        <begin position="840"/>
        <end position="864"/>
    </location>
</feature>
<keyword evidence="7" id="KW-1185">Reference proteome</keyword>
<feature type="region of interest" description="Disordered" evidence="4">
    <location>
        <begin position="426"/>
        <end position="532"/>
    </location>
</feature>
<feature type="region of interest" description="Disordered" evidence="4">
    <location>
        <begin position="1"/>
        <end position="132"/>
    </location>
</feature>
<feature type="compositionally biased region" description="Low complexity" evidence="4">
    <location>
        <begin position="635"/>
        <end position="645"/>
    </location>
</feature>
<dbReference type="GO" id="GO:0043332">
    <property type="term" value="C:mating projection tip"/>
    <property type="evidence" value="ECO:0007669"/>
    <property type="project" value="TreeGrafter"/>
</dbReference>
<feature type="compositionally biased region" description="Acidic residues" evidence="4">
    <location>
        <begin position="97"/>
        <end position="109"/>
    </location>
</feature>
<dbReference type="InterPro" id="IPR036534">
    <property type="entry name" value="GAR_dom_sf"/>
</dbReference>
<sequence length="1147" mass="121791">MMEEAAARDVTPTRRGVKGVVASESGGSLLARSRLVKSLDDDEDDDEGDEASTTPVKGGKGNRSGAGPSASPFMSTSDSAGSASEMLAASLSAIKLEDDDDDDDDEDESEGRRGARRDTAGEEVSEESANDGLALVGEGLEAIRAQIFEMQEKRHRDVFAKVGDHVEESKGEGADEGGPETHASAMDRAMIKTNGLLETVSERIRTVDGQLTKLEEREKAEGDEEVCDEFGVRKKLGHGKRGSVSSLSSLGSFDEAFFSPPGGVSGLRKRFLNMLEDWAKLQQEVKAAEEELSADKYMAIFTSISSQTQDIMDSLDKALAQCHDFVFTFNRDRAGAALGGVDSDWAPEMRLEELRRIKRSFDIKKQSYGPACESMFSAMERGVKERSVKNGSILRQFSELKTRWRSLRERTARMDKELKRIETSLMREASSPASSNSLSLHNSPAGSLHSSAAREQSHLGYGASPSRKLLQPKSPKRNASNISGTSTIRTHGMRTSSASSASLSSSLNRSPSEAINLASPSSSPPVKPPKSVYRMSMLDTSLTHGKENANTTANHSRSLSTDATRVQLGALRTPPRGSSVDAQAYPATTSKIPSSTSSSSLADPLEKFGYPGDLRQPSTRSPKHRIRALSPNPPSSWRRSSASTSVNGQTTPLRGRDSSSTYSESQPPNVPGDSPSTQFGDADSTPDEVLLDDGVLSFSPPQQRPPRPASVAGMFYRPPSATGRYTDMDEASTRGYADDPAVPATGRSRIPRLSAGQQERPGSSLSQTSSAMTATRIPSIRSSVATATAPPPSSYMTDRGASRDSMMTPEPTIAARARRLNLFAPASTPHRSFASFSASYAPSATSTTPRSVTPSSSSTATTAKRSSRPPPAKYNAPGSMATSTTRPLNISKRNSSLSMGTSAAPPPTSSGRSTPLSAASLADSQRRLSSLAGSSPQVTNRSSGIRGGAMMSSSTSSSVANFRASRAAAAGNQGNASTFAGDAFRFPTSRQGAHSIISGGGPPSASSRTASGIPYAQSATSGRVTPTFSDSGASAIWGRGTGRAALQRSRPYRPKDRNDPLDAEVAHIVNQLGVQTERVDGQPAGGPNRMVRYDIGGRVIVCKLLELHRPSGMVGGQQQEKARKVLTRVGGGWIDLEQYVLSRMGSM</sequence>
<evidence type="ECO:0000313" key="6">
    <source>
        <dbReference type="EMBL" id="PWN87535.1"/>
    </source>
</evidence>
<dbReference type="SUPFAM" id="SSF143575">
    <property type="entry name" value="GAS2 domain-like"/>
    <property type="match status" value="1"/>
</dbReference>
<dbReference type="InParanoid" id="A0A316YIJ6"/>
<feature type="compositionally biased region" description="Low complexity" evidence="4">
    <location>
        <begin position="496"/>
        <end position="507"/>
    </location>
</feature>
<dbReference type="STRING" id="215250.A0A316YIJ6"/>
<proteinExistence type="predicted"/>
<dbReference type="GO" id="GO:0005938">
    <property type="term" value="C:cell cortex"/>
    <property type="evidence" value="ECO:0007669"/>
    <property type="project" value="TreeGrafter"/>
</dbReference>
<dbReference type="AlphaFoldDB" id="A0A316YIJ6"/>